<evidence type="ECO:0000256" key="1">
    <source>
        <dbReference type="ARBA" id="ARBA00023015"/>
    </source>
</evidence>
<dbReference type="SMART" id="SM00418">
    <property type="entry name" value="HTH_ARSR"/>
    <property type="match status" value="1"/>
</dbReference>
<dbReference type="PANTHER" id="PTHR33154:SF33">
    <property type="entry name" value="TRANSCRIPTIONAL REPRESSOR SDPR"/>
    <property type="match status" value="1"/>
</dbReference>
<dbReference type="InterPro" id="IPR036388">
    <property type="entry name" value="WH-like_DNA-bd_sf"/>
</dbReference>
<dbReference type="InterPro" id="IPR011991">
    <property type="entry name" value="ArsR-like_HTH"/>
</dbReference>
<name>A0A172TLC8_9BACL</name>
<dbReference type="KEGG" id="pswu:SY83_17510"/>
<accession>A0A172TLC8</accession>
<proteinExistence type="predicted"/>
<dbReference type="PATRIC" id="fig|1178515.4.peg.3525"/>
<evidence type="ECO:0000313" key="6">
    <source>
        <dbReference type="Proteomes" id="UP000076927"/>
    </source>
</evidence>
<keyword evidence="1" id="KW-0805">Transcription regulation</keyword>
<dbReference type="GO" id="GO:0003677">
    <property type="term" value="F:DNA binding"/>
    <property type="evidence" value="ECO:0007669"/>
    <property type="project" value="UniProtKB-KW"/>
</dbReference>
<keyword evidence="6" id="KW-1185">Reference proteome</keyword>
<evidence type="ECO:0000313" key="5">
    <source>
        <dbReference type="EMBL" id="ANE47782.1"/>
    </source>
</evidence>
<feature type="domain" description="HTH arsR-type" evidence="4">
    <location>
        <begin position="210"/>
        <end position="301"/>
    </location>
</feature>
<dbReference type="CDD" id="cd00090">
    <property type="entry name" value="HTH_ARSR"/>
    <property type="match status" value="1"/>
</dbReference>
<dbReference type="Proteomes" id="UP000076927">
    <property type="component" value="Chromosome"/>
</dbReference>
<dbReference type="SUPFAM" id="SSF46785">
    <property type="entry name" value="Winged helix' DNA-binding domain"/>
    <property type="match status" value="1"/>
</dbReference>
<evidence type="ECO:0000256" key="2">
    <source>
        <dbReference type="ARBA" id="ARBA00023125"/>
    </source>
</evidence>
<keyword evidence="3" id="KW-0804">Transcription</keyword>
<evidence type="ECO:0000259" key="4">
    <source>
        <dbReference type="PROSITE" id="PS50987"/>
    </source>
</evidence>
<dbReference type="EMBL" id="CP011388">
    <property type="protein sequence ID" value="ANE47782.1"/>
    <property type="molecule type" value="Genomic_DNA"/>
</dbReference>
<dbReference type="GO" id="GO:0003700">
    <property type="term" value="F:DNA-binding transcription factor activity"/>
    <property type="evidence" value="ECO:0007669"/>
    <property type="project" value="InterPro"/>
</dbReference>
<keyword evidence="2" id="KW-0238">DNA-binding</keyword>
<dbReference type="Pfam" id="PF01022">
    <property type="entry name" value="HTH_5"/>
    <property type="match status" value="1"/>
</dbReference>
<dbReference type="PANTHER" id="PTHR33154">
    <property type="entry name" value="TRANSCRIPTIONAL REGULATOR, ARSR FAMILY"/>
    <property type="match status" value="1"/>
</dbReference>
<protein>
    <recommendedName>
        <fullName evidence="4">HTH arsR-type domain-containing protein</fullName>
    </recommendedName>
</protein>
<dbReference type="InterPro" id="IPR001845">
    <property type="entry name" value="HTH_ArsR_DNA-bd_dom"/>
</dbReference>
<dbReference type="PROSITE" id="PS50987">
    <property type="entry name" value="HTH_ARSR_2"/>
    <property type="match status" value="1"/>
</dbReference>
<dbReference type="STRING" id="1178515.SY83_17510"/>
<dbReference type="RefSeq" id="WP_068608839.1">
    <property type="nucleotide sequence ID" value="NZ_CP011388.1"/>
</dbReference>
<dbReference type="InterPro" id="IPR036390">
    <property type="entry name" value="WH_DNA-bd_sf"/>
</dbReference>
<organism evidence="5 6">
    <name type="scientific">Paenibacillus swuensis</name>
    <dbReference type="NCBI Taxonomy" id="1178515"/>
    <lineage>
        <taxon>Bacteria</taxon>
        <taxon>Bacillati</taxon>
        <taxon>Bacillota</taxon>
        <taxon>Bacilli</taxon>
        <taxon>Bacillales</taxon>
        <taxon>Paenibacillaceae</taxon>
        <taxon>Paenibacillus</taxon>
    </lineage>
</organism>
<gene>
    <name evidence="5" type="ORF">SY83_17510</name>
</gene>
<dbReference type="Gene3D" id="1.10.10.10">
    <property type="entry name" value="Winged helix-like DNA-binding domain superfamily/Winged helix DNA-binding domain"/>
    <property type="match status" value="1"/>
</dbReference>
<dbReference type="PRINTS" id="PR00778">
    <property type="entry name" value="HTHARSR"/>
</dbReference>
<dbReference type="InterPro" id="IPR051081">
    <property type="entry name" value="HTH_MetalResp_TranReg"/>
</dbReference>
<evidence type="ECO:0000256" key="3">
    <source>
        <dbReference type="ARBA" id="ARBA00023163"/>
    </source>
</evidence>
<dbReference type="AlphaFoldDB" id="A0A172TLC8"/>
<reference evidence="5 6" key="1">
    <citation type="submission" date="2015-01" db="EMBL/GenBank/DDBJ databases">
        <title>Paenibacillus swuensis/DY6/whole genome sequencing.</title>
        <authorList>
            <person name="Kim M.K."/>
            <person name="Srinivasan S."/>
            <person name="Lee J.-J."/>
        </authorList>
    </citation>
    <scope>NUCLEOTIDE SEQUENCE [LARGE SCALE GENOMIC DNA]</scope>
    <source>
        <strain evidence="5 6">DY6</strain>
    </source>
</reference>
<sequence length="301" mass="35363">MSYTVQIDFSPAYEMVGSFIIFCKKKWTKHLDIGSDWTKKTELRFEPSFLEAVDRIQSIQMLDLFYLWVWQSPEKSDTGKFLRWLDSLTEPELKDYLQPYTELLPEDLMEQTAHFSGLLAEWNRLYFTRLDKEMLMTLHHDYQLKSVLTAKMEPQKLVELCTSGVILEPVEGLHHVILVPTIHFRPLNHYNCYRGLMIMHYSLDGPDPEEGDMPPVHLTRITRALSDPSRLQLLRYIVNEPKSFTEVVQESKLSKGTVHHHMMMLRAAGLVRIHIHGLQERFSFRTEGIAELKGFLEYYLE</sequence>